<dbReference type="EMBL" id="UGHF01000001">
    <property type="protein sequence ID" value="STO60857.1"/>
    <property type="molecule type" value="Genomic_DNA"/>
</dbReference>
<keyword evidence="2" id="KW-1185">Reference proteome</keyword>
<proteinExistence type="predicted"/>
<evidence type="ECO:0000313" key="1">
    <source>
        <dbReference type="EMBL" id="STO60857.1"/>
    </source>
</evidence>
<dbReference type="AlphaFoldDB" id="A0A1V4B0L4"/>
<evidence type="ECO:0000313" key="2">
    <source>
        <dbReference type="Proteomes" id="UP000254329"/>
    </source>
</evidence>
<accession>A0A1V4B0L4</accession>
<dbReference type="Proteomes" id="UP000254329">
    <property type="component" value="Unassembled WGS sequence"/>
</dbReference>
<gene>
    <name evidence="1" type="ORF">NCTC1659_02158</name>
</gene>
<dbReference type="STRING" id="733.B0186_06695"/>
<reference evidence="1 2" key="1">
    <citation type="submission" date="2018-06" db="EMBL/GenBank/DDBJ databases">
        <authorList>
            <consortium name="Pathogen Informatics"/>
            <person name="Doyle S."/>
        </authorList>
    </citation>
    <scope>NUCLEOTIDE SEQUENCE [LARGE SCALE GENOMIC DNA]</scope>
    <source>
        <strain evidence="1 2">NCTC1659</strain>
    </source>
</reference>
<dbReference type="RefSeq" id="WP_078218599.1">
    <property type="nucleotide sequence ID" value="NZ_MUXZ01000018.1"/>
</dbReference>
<protein>
    <submittedName>
        <fullName evidence="1">Uncharacterized protein</fullName>
    </submittedName>
</protein>
<name>A0A1V4B0L4_9PAST</name>
<organism evidence="1 2">
    <name type="scientific">Canicola haemoglobinophilus</name>
    <dbReference type="NCBI Taxonomy" id="733"/>
    <lineage>
        <taxon>Bacteria</taxon>
        <taxon>Pseudomonadati</taxon>
        <taxon>Pseudomonadota</taxon>
        <taxon>Gammaproteobacteria</taxon>
        <taxon>Pasteurellales</taxon>
        <taxon>Pasteurellaceae</taxon>
        <taxon>Canicola</taxon>
    </lineage>
</organism>
<sequence length="135" mass="15594">MYAESFTRAIAAGLAGLFLIGVVLAIKAIRKGVNKAREITHLSTDELSKVDLLVEKLAYISVIPDTGKVEYIHFYLNEKLFYDIPPEYLKRLRPKLEKLIDLLEQNDITYGHQYAERQFYIGSKLIFSWQKDVKI</sequence>